<protein>
    <submittedName>
        <fullName evidence="1">Uncharacterized protein</fullName>
    </submittedName>
</protein>
<dbReference type="Proteomes" id="UP000472264">
    <property type="component" value="Chromosome 4"/>
</dbReference>
<accession>A0A665U091</accession>
<keyword evidence="2" id="KW-1185">Reference proteome</keyword>
<reference evidence="1" key="1">
    <citation type="submission" date="2021-04" db="EMBL/GenBank/DDBJ databases">
        <authorList>
            <consortium name="Wellcome Sanger Institute Data Sharing"/>
        </authorList>
    </citation>
    <scope>NUCLEOTIDE SEQUENCE [LARGE SCALE GENOMIC DNA]</scope>
</reference>
<proteinExistence type="predicted"/>
<sequence>MREGLPLGAVSSIEYCFCTDSIHHRYMFLTTLSEFQYNHGKKNKKSQYQDKKNQTKQSPNTQFKFDVIHRSISIHKNLTFLSL</sequence>
<name>A0A665U091_ECHNA</name>
<evidence type="ECO:0000313" key="2">
    <source>
        <dbReference type="Proteomes" id="UP000472264"/>
    </source>
</evidence>
<dbReference type="Ensembl" id="ENSENLT00000013342.1">
    <property type="protein sequence ID" value="ENSENLP00000012825.1"/>
    <property type="gene ID" value="ENSENLG00000006079.1"/>
</dbReference>
<reference evidence="1" key="3">
    <citation type="submission" date="2025-09" db="UniProtKB">
        <authorList>
            <consortium name="Ensembl"/>
        </authorList>
    </citation>
    <scope>IDENTIFICATION</scope>
</reference>
<dbReference type="InParanoid" id="A0A665U091"/>
<dbReference type="AlphaFoldDB" id="A0A665U091"/>
<organism evidence="1 2">
    <name type="scientific">Echeneis naucrates</name>
    <name type="common">Live sharksucker</name>
    <dbReference type="NCBI Taxonomy" id="173247"/>
    <lineage>
        <taxon>Eukaryota</taxon>
        <taxon>Metazoa</taxon>
        <taxon>Chordata</taxon>
        <taxon>Craniata</taxon>
        <taxon>Vertebrata</taxon>
        <taxon>Euteleostomi</taxon>
        <taxon>Actinopterygii</taxon>
        <taxon>Neopterygii</taxon>
        <taxon>Teleostei</taxon>
        <taxon>Neoteleostei</taxon>
        <taxon>Acanthomorphata</taxon>
        <taxon>Carangaria</taxon>
        <taxon>Carangiformes</taxon>
        <taxon>Echeneidae</taxon>
        <taxon>Echeneis</taxon>
    </lineage>
</organism>
<reference evidence="1" key="2">
    <citation type="submission" date="2025-08" db="UniProtKB">
        <authorList>
            <consortium name="Ensembl"/>
        </authorList>
    </citation>
    <scope>IDENTIFICATION</scope>
</reference>
<evidence type="ECO:0000313" key="1">
    <source>
        <dbReference type="Ensembl" id="ENSENLP00000012825.1"/>
    </source>
</evidence>